<sequence length="100" mass="11562">MSNLTCLSSIYDVREAWDVISIMTSPFSSKALWADSWREKRLSKFLQYFTDREEQADAQGRGFLNKPTAKGFRVIISSTTSLLTYFAKELGYHYLLVARH</sequence>
<dbReference type="EMBL" id="DS754326">
    <property type="protein sequence ID" value="EEC08232.1"/>
    <property type="molecule type" value="Genomic_DNA"/>
</dbReference>
<protein>
    <submittedName>
        <fullName evidence="1 2">Uncharacterized protein</fullName>
    </submittedName>
</protein>
<evidence type="ECO:0000313" key="2">
    <source>
        <dbReference type="EnsemblMetazoa" id="ISCW005485-PA"/>
    </source>
</evidence>
<gene>
    <name evidence="1" type="ORF">IscW_ISCW005485</name>
</gene>
<dbReference type="PaxDb" id="6945-B7PNR0"/>
<dbReference type="Proteomes" id="UP000001555">
    <property type="component" value="Unassembled WGS sequence"/>
</dbReference>
<dbReference type="InParanoid" id="B7PNR0"/>
<evidence type="ECO:0000313" key="1">
    <source>
        <dbReference type="EMBL" id="EEC08232.1"/>
    </source>
</evidence>
<dbReference type="AlphaFoldDB" id="B7PNR0"/>
<accession>B7PNR0</accession>
<keyword evidence="3" id="KW-1185">Reference proteome</keyword>
<dbReference type="EMBL" id="ABJB010405598">
    <property type="status" value="NOT_ANNOTATED_CDS"/>
    <property type="molecule type" value="Genomic_DNA"/>
</dbReference>
<dbReference type="VEuPathDB" id="VectorBase:ISCW005485"/>
<reference evidence="2" key="2">
    <citation type="submission" date="2020-05" db="UniProtKB">
        <authorList>
            <consortium name="EnsemblMetazoa"/>
        </authorList>
    </citation>
    <scope>IDENTIFICATION</scope>
    <source>
        <strain evidence="2">wikel</strain>
    </source>
</reference>
<dbReference type="EnsemblMetazoa" id="ISCW005485-RA">
    <property type="protein sequence ID" value="ISCW005485-PA"/>
    <property type="gene ID" value="ISCW005485"/>
</dbReference>
<reference evidence="1 3" key="1">
    <citation type="submission" date="2008-03" db="EMBL/GenBank/DDBJ databases">
        <title>Annotation of Ixodes scapularis.</title>
        <authorList>
            <consortium name="Ixodes scapularis Genome Project Consortium"/>
            <person name="Caler E."/>
            <person name="Hannick L.I."/>
            <person name="Bidwell S."/>
            <person name="Joardar V."/>
            <person name="Thiagarajan M."/>
            <person name="Amedeo P."/>
            <person name="Galinsky K.J."/>
            <person name="Schobel S."/>
            <person name="Inman J."/>
            <person name="Hostetler J."/>
            <person name="Miller J."/>
            <person name="Hammond M."/>
            <person name="Megy K."/>
            <person name="Lawson D."/>
            <person name="Kodira C."/>
            <person name="Sutton G."/>
            <person name="Meyer J."/>
            <person name="Hill C.A."/>
            <person name="Birren B."/>
            <person name="Nene V."/>
            <person name="Collins F."/>
            <person name="Alarcon-Chaidez F."/>
            <person name="Wikel S."/>
            <person name="Strausberg R."/>
        </authorList>
    </citation>
    <scope>NUCLEOTIDE SEQUENCE [LARGE SCALE GENOMIC DNA]</scope>
    <source>
        <strain evidence="3">Wikel</strain>
        <strain evidence="1">Wikel colony</strain>
    </source>
</reference>
<name>B7PNR0_IXOSC</name>
<dbReference type="VEuPathDB" id="VectorBase:ISCI005485"/>
<dbReference type="HOGENOM" id="CLU_2309066_0_0_1"/>
<evidence type="ECO:0000313" key="3">
    <source>
        <dbReference type="Proteomes" id="UP000001555"/>
    </source>
</evidence>
<organism>
    <name type="scientific">Ixodes scapularis</name>
    <name type="common">Black-legged tick</name>
    <name type="synonym">Deer tick</name>
    <dbReference type="NCBI Taxonomy" id="6945"/>
    <lineage>
        <taxon>Eukaryota</taxon>
        <taxon>Metazoa</taxon>
        <taxon>Ecdysozoa</taxon>
        <taxon>Arthropoda</taxon>
        <taxon>Chelicerata</taxon>
        <taxon>Arachnida</taxon>
        <taxon>Acari</taxon>
        <taxon>Parasitiformes</taxon>
        <taxon>Ixodida</taxon>
        <taxon>Ixodoidea</taxon>
        <taxon>Ixodidae</taxon>
        <taxon>Ixodinae</taxon>
        <taxon>Ixodes</taxon>
    </lineage>
</organism>
<proteinExistence type="predicted"/>